<name>A0A3A5JUJ8_9HYPH</name>
<dbReference type="EMBL" id="QZWZ01000068">
    <property type="protein sequence ID" value="RJT26706.1"/>
    <property type="molecule type" value="Genomic_DNA"/>
</dbReference>
<protein>
    <submittedName>
        <fullName evidence="1">Uncharacterized protein</fullName>
    </submittedName>
</protein>
<accession>A0A3A5JUJ8</accession>
<evidence type="ECO:0000313" key="2">
    <source>
        <dbReference type="Proteomes" id="UP000272706"/>
    </source>
</evidence>
<evidence type="ECO:0000313" key="1">
    <source>
        <dbReference type="EMBL" id="RJT26706.1"/>
    </source>
</evidence>
<proteinExistence type="predicted"/>
<keyword evidence="2" id="KW-1185">Reference proteome</keyword>
<dbReference type="AlphaFoldDB" id="A0A3A5JUJ8"/>
<sequence>MRRRDLMPRPYPQRDRNEERVQGSWHLSHGWLLLALQDMLLAELNRQLEGVAFLVKRGTLVDATIISGAVCHA</sequence>
<organism evidence="1 2">
    <name type="scientific">Mesorhizobium waimense</name>
    <dbReference type="NCBI Taxonomy" id="1300307"/>
    <lineage>
        <taxon>Bacteria</taxon>
        <taxon>Pseudomonadati</taxon>
        <taxon>Pseudomonadota</taxon>
        <taxon>Alphaproteobacteria</taxon>
        <taxon>Hyphomicrobiales</taxon>
        <taxon>Phyllobacteriaceae</taxon>
        <taxon>Mesorhizobium</taxon>
    </lineage>
</organism>
<reference evidence="1 2" key="1">
    <citation type="submission" date="2018-09" db="EMBL/GenBank/DDBJ databases">
        <title>Mesorhizobium carmichaelinearum sp. nov. isolated from Carmichaelinea spp. root nodules in New Zealand.</title>
        <authorList>
            <person name="De Meyer S.E."/>
        </authorList>
    </citation>
    <scope>NUCLEOTIDE SEQUENCE [LARGE SCALE GENOMIC DNA]</scope>
    <source>
        <strain evidence="1 2">ICMP19557</strain>
    </source>
</reference>
<gene>
    <name evidence="1" type="ORF">D3227_37045</name>
</gene>
<dbReference type="Proteomes" id="UP000272706">
    <property type="component" value="Unassembled WGS sequence"/>
</dbReference>
<comment type="caution">
    <text evidence="1">The sequence shown here is derived from an EMBL/GenBank/DDBJ whole genome shotgun (WGS) entry which is preliminary data.</text>
</comment>